<dbReference type="FunFam" id="3.30.160.60:FF:000065">
    <property type="entry name" value="B-cell CLL/lymphoma 6, member B"/>
    <property type="match status" value="1"/>
</dbReference>
<dbReference type="PROSITE" id="PS00028">
    <property type="entry name" value="ZINC_FINGER_C2H2_1"/>
    <property type="match status" value="7"/>
</dbReference>
<evidence type="ECO:0000256" key="4">
    <source>
        <dbReference type="ARBA" id="ARBA00022833"/>
    </source>
</evidence>
<comment type="caution">
    <text evidence="8">The sequence shown here is derived from an EMBL/GenBank/DDBJ whole genome shotgun (WGS) entry which is preliminary data.</text>
</comment>
<reference evidence="8 9" key="1">
    <citation type="submission" date="2019-08" db="EMBL/GenBank/DDBJ databases">
        <title>The genome of the soybean aphid Biotype 1, its phylome, world population structure and adaptation to the North American continent.</title>
        <authorList>
            <person name="Giordano R."/>
            <person name="Donthu R.K."/>
            <person name="Hernandez A.G."/>
            <person name="Wright C.L."/>
            <person name="Zimin A.V."/>
        </authorList>
    </citation>
    <scope>NUCLEOTIDE SEQUENCE [LARGE SCALE GENOMIC DNA]</scope>
    <source>
        <tissue evidence="8">Whole aphids</tissue>
    </source>
</reference>
<dbReference type="InterPro" id="IPR050826">
    <property type="entry name" value="Krueppel_C2H2_ZnFinger"/>
</dbReference>
<keyword evidence="1" id="KW-0479">Metal-binding</keyword>
<dbReference type="EMBL" id="VYZN01000014">
    <property type="protein sequence ID" value="KAE9539495.1"/>
    <property type="molecule type" value="Genomic_DNA"/>
</dbReference>
<evidence type="ECO:0000256" key="6">
    <source>
        <dbReference type="PROSITE-ProRule" id="PRU00042"/>
    </source>
</evidence>
<feature type="domain" description="C2H2-type" evidence="7">
    <location>
        <begin position="305"/>
        <end position="332"/>
    </location>
</feature>
<evidence type="ECO:0000259" key="7">
    <source>
        <dbReference type="PROSITE" id="PS50157"/>
    </source>
</evidence>
<feature type="domain" description="C2H2-type" evidence="7">
    <location>
        <begin position="277"/>
        <end position="304"/>
    </location>
</feature>
<dbReference type="FunFam" id="3.30.160.60:FF:000264">
    <property type="entry name" value="Zinc finger protein 236"/>
    <property type="match status" value="1"/>
</dbReference>
<organism evidence="8 9">
    <name type="scientific">Aphis glycines</name>
    <name type="common">Soybean aphid</name>
    <dbReference type="NCBI Taxonomy" id="307491"/>
    <lineage>
        <taxon>Eukaryota</taxon>
        <taxon>Metazoa</taxon>
        <taxon>Ecdysozoa</taxon>
        <taxon>Arthropoda</taxon>
        <taxon>Hexapoda</taxon>
        <taxon>Insecta</taxon>
        <taxon>Pterygota</taxon>
        <taxon>Neoptera</taxon>
        <taxon>Paraneoptera</taxon>
        <taxon>Hemiptera</taxon>
        <taxon>Sternorrhyncha</taxon>
        <taxon>Aphidomorpha</taxon>
        <taxon>Aphidoidea</taxon>
        <taxon>Aphididae</taxon>
        <taxon>Aphidini</taxon>
        <taxon>Aphis</taxon>
        <taxon>Aphis</taxon>
    </lineage>
</organism>
<evidence type="ECO:0000256" key="3">
    <source>
        <dbReference type="ARBA" id="ARBA00022771"/>
    </source>
</evidence>
<dbReference type="Proteomes" id="UP000475862">
    <property type="component" value="Unassembled WGS sequence"/>
</dbReference>
<evidence type="ECO:0000256" key="5">
    <source>
        <dbReference type="ARBA" id="ARBA00023242"/>
    </source>
</evidence>
<feature type="domain" description="C2H2-type" evidence="7">
    <location>
        <begin position="391"/>
        <end position="419"/>
    </location>
</feature>
<dbReference type="SMART" id="SM00355">
    <property type="entry name" value="ZnF_C2H2"/>
    <property type="match status" value="7"/>
</dbReference>
<evidence type="ECO:0000256" key="1">
    <source>
        <dbReference type="ARBA" id="ARBA00022723"/>
    </source>
</evidence>
<dbReference type="InterPro" id="IPR036236">
    <property type="entry name" value="Znf_C2H2_sf"/>
</dbReference>
<keyword evidence="9" id="KW-1185">Reference proteome</keyword>
<keyword evidence="3 6" id="KW-0863">Zinc-finger</keyword>
<protein>
    <recommendedName>
        <fullName evidence="7">C2H2-type domain-containing protein</fullName>
    </recommendedName>
</protein>
<gene>
    <name evidence="8" type="ORF">AGLY_004747</name>
</gene>
<feature type="domain" description="C2H2-type" evidence="7">
    <location>
        <begin position="333"/>
        <end position="355"/>
    </location>
</feature>
<accession>A0A6G0TUR0</accession>
<dbReference type="InterPro" id="IPR013087">
    <property type="entry name" value="Znf_C2H2_type"/>
</dbReference>
<dbReference type="GO" id="GO:0008270">
    <property type="term" value="F:zinc ion binding"/>
    <property type="evidence" value="ECO:0007669"/>
    <property type="project" value="UniProtKB-KW"/>
</dbReference>
<feature type="domain" description="C2H2-type" evidence="7">
    <location>
        <begin position="220"/>
        <end position="247"/>
    </location>
</feature>
<evidence type="ECO:0000313" key="8">
    <source>
        <dbReference type="EMBL" id="KAE9539495.1"/>
    </source>
</evidence>
<keyword evidence="5" id="KW-0539">Nucleus</keyword>
<feature type="domain" description="C2H2-type" evidence="7">
    <location>
        <begin position="363"/>
        <end position="390"/>
    </location>
</feature>
<dbReference type="Pfam" id="PF00096">
    <property type="entry name" value="zf-C2H2"/>
    <property type="match status" value="4"/>
</dbReference>
<name>A0A6G0TUR0_APHGL</name>
<evidence type="ECO:0000313" key="9">
    <source>
        <dbReference type="Proteomes" id="UP000475862"/>
    </source>
</evidence>
<keyword evidence="4" id="KW-0862">Zinc</keyword>
<sequence>MNGLNSSGKSSATFQKGIFVYNTTSMDQSEFAIKNESHHSIKNEDGIYLDIRPLSSVKEEVHQCLDNDDGDQPFLIYDNINNTVQRTERCVGENCLVKSEVIVLNNLETDSCSFKTEPEDLDNIFQPFGTVVKKETDNFKLEIQHNDITVKIEKETLEDTVFESEIVIEKNDILSILNKEKCNTGYHSNLVDLPRTIYKELVNCNNKFNKKKSKNKKNIYICDLCHQSFNSKKLLTFHIKYHFSNNDYCPNNYLKNCSSKNTKCKQLKKYIKIKNIFVCTICSKQFNDQSNCRRHTLSHVNTKKFKCNFCKKQFTTKYNLRVHSRLHTGDSPYKCDVCHLKFDRNDKMLIHRRIHDENFRTYYDCKDCHRQYLHKNSLLRHVKIHRMENIYSCNHCQQPFMRKDSLIVHLRSKHTGEKLYKCQICKKRFFENSVLVRHMTTHNKSK</sequence>
<evidence type="ECO:0000256" key="2">
    <source>
        <dbReference type="ARBA" id="ARBA00022737"/>
    </source>
</evidence>
<dbReference type="SUPFAM" id="SSF57667">
    <property type="entry name" value="beta-beta-alpha zinc fingers"/>
    <property type="match status" value="4"/>
</dbReference>
<dbReference type="Gene3D" id="3.30.160.60">
    <property type="entry name" value="Classic Zinc Finger"/>
    <property type="match status" value="4"/>
</dbReference>
<proteinExistence type="predicted"/>
<keyword evidence="2" id="KW-0677">Repeat</keyword>
<feature type="domain" description="C2H2-type" evidence="7">
    <location>
        <begin position="420"/>
        <end position="446"/>
    </location>
</feature>
<dbReference type="PANTHER" id="PTHR24377">
    <property type="entry name" value="IP01015P-RELATED"/>
    <property type="match status" value="1"/>
</dbReference>
<dbReference type="OrthoDB" id="6077919at2759"/>
<dbReference type="PROSITE" id="PS50157">
    <property type="entry name" value="ZINC_FINGER_C2H2_2"/>
    <property type="match status" value="7"/>
</dbReference>
<dbReference type="AlphaFoldDB" id="A0A6G0TUR0"/>